<dbReference type="AlphaFoldDB" id="A0A6M3KJ52"/>
<accession>A0A6M3KJ52</accession>
<gene>
    <name evidence="1" type="ORF">MM415A00534_0010</name>
</gene>
<evidence type="ECO:0000313" key="1">
    <source>
        <dbReference type="EMBL" id="QJA81438.1"/>
    </source>
</evidence>
<dbReference type="EMBL" id="MT142459">
    <property type="protein sequence ID" value="QJA81438.1"/>
    <property type="molecule type" value="Genomic_DNA"/>
</dbReference>
<name>A0A6M3KJ52_9ZZZZ</name>
<reference evidence="1" key="1">
    <citation type="submission" date="2020-03" db="EMBL/GenBank/DDBJ databases">
        <title>The deep terrestrial virosphere.</title>
        <authorList>
            <person name="Holmfeldt K."/>
            <person name="Nilsson E."/>
            <person name="Simone D."/>
            <person name="Lopez-Fernandez M."/>
            <person name="Wu X."/>
            <person name="de Brujin I."/>
            <person name="Lundin D."/>
            <person name="Andersson A."/>
            <person name="Bertilsson S."/>
            <person name="Dopson M."/>
        </authorList>
    </citation>
    <scope>NUCLEOTIDE SEQUENCE</scope>
    <source>
        <strain evidence="1">MM415A00534</strain>
    </source>
</reference>
<protein>
    <submittedName>
        <fullName evidence="1">Uncharacterized protein</fullName>
    </submittedName>
</protein>
<organism evidence="1">
    <name type="scientific">viral metagenome</name>
    <dbReference type="NCBI Taxonomy" id="1070528"/>
    <lineage>
        <taxon>unclassified sequences</taxon>
        <taxon>metagenomes</taxon>
        <taxon>organismal metagenomes</taxon>
    </lineage>
</organism>
<proteinExistence type="predicted"/>
<sequence length="160" mass="18282">MVLDPTARETNVKDSLKKYLIDNIYTAEGIHLVFDKQFAFPAIHKTAPTQVNRWVTIVFGAIDISEMSTMSVDLFCCTREDPEGYRSSQLRDTIVGYLTDSDQTDTTRRIPFYRSRETGAWSLLSGAILVQRIIESGMLEAPDQTKYRIITLILRWPSKV</sequence>